<reference evidence="4 7" key="1">
    <citation type="submission" date="2016-10" db="EMBL/GenBank/DDBJ databases">
        <authorList>
            <person name="de Groot N.N."/>
        </authorList>
    </citation>
    <scope>NUCLEOTIDE SEQUENCE [LARGE SCALE GENOMIC DNA]</scope>
    <source>
        <strain evidence="7">BP1-145</strain>
        <strain evidence="4">BP1-148</strain>
    </source>
</reference>
<dbReference type="EMBL" id="FNIW01000015">
    <property type="protein sequence ID" value="SDO31046.1"/>
    <property type="molecule type" value="Genomic_DNA"/>
</dbReference>
<accession>A0A1H0II69</accession>
<accession>A0A1G7Y5Z0</accession>
<protein>
    <recommendedName>
        <fullName evidence="2">Anti-sigma factor antagonist</fullName>
    </recommendedName>
</protein>
<dbReference type="PROSITE" id="PS50801">
    <property type="entry name" value="STAS"/>
    <property type="match status" value="1"/>
</dbReference>
<evidence type="ECO:0000313" key="7">
    <source>
        <dbReference type="Proteomes" id="UP000199134"/>
    </source>
</evidence>
<sequence>MVEIKNENGVYTASFEGRLDSSAAKDVEDEIDGLLAHADKEIVLDCTKLEYISSMGLRLFLRIRKEVSAKGGQVSILNINKDVKNVFAMTGFDEFFNFHEG</sequence>
<organism evidence="5 7">
    <name type="scientific">Prevotella communis</name>
    <dbReference type="NCBI Taxonomy" id="2913614"/>
    <lineage>
        <taxon>Bacteria</taxon>
        <taxon>Pseudomonadati</taxon>
        <taxon>Bacteroidota</taxon>
        <taxon>Bacteroidia</taxon>
        <taxon>Bacteroidales</taxon>
        <taxon>Prevotellaceae</taxon>
        <taxon>Prevotella</taxon>
    </lineage>
</organism>
<dbReference type="NCBIfam" id="TIGR00377">
    <property type="entry name" value="ant_ant_sig"/>
    <property type="match status" value="1"/>
</dbReference>
<dbReference type="EMBL" id="FNCQ01000012">
    <property type="protein sequence ID" value="SDG91410.1"/>
    <property type="molecule type" value="Genomic_DNA"/>
</dbReference>
<reference evidence="5 6" key="2">
    <citation type="submission" date="2016-10" db="EMBL/GenBank/DDBJ databases">
        <authorList>
            <person name="Varghese N."/>
            <person name="Submissions S."/>
        </authorList>
    </citation>
    <scope>NUCLEOTIDE SEQUENCE</scope>
    <source>
        <strain evidence="5">BP1-145</strain>
        <strain evidence="6">BP1-148</strain>
    </source>
</reference>
<dbReference type="CDD" id="cd07043">
    <property type="entry name" value="STAS_anti-anti-sigma_factors"/>
    <property type="match status" value="1"/>
</dbReference>
<dbReference type="Proteomes" id="UP000199134">
    <property type="component" value="Unassembled WGS sequence"/>
</dbReference>
<comment type="similarity">
    <text evidence="1 2">Belongs to the anti-sigma-factor antagonist family.</text>
</comment>
<dbReference type="PANTHER" id="PTHR33495">
    <property type="entry name" value="ANTI-SIGMA FACTOR ANTAGONIST TM_1081-RELATED-RELATED"/>
    <property type="match status" value="1"/>
</dbReference>
<dbReference type="Pfam" id="PF01740">
    <property type="entry name" value="STAS"/>
    <property type="match status" value="1"/>
</dbReference>
<dbReference type="Proteomes" id="UP000198779">
    <property type="component" value="Unassembled WGS sequence"/>
</dbReference>
<keyword evidence="6" id="KW-1185">Reference proteome</keyword>
<evidence type="ECO:0000313" key="6">
    <source>
        <dbReference type="Proteomes" id="UP000198779"/>
    </source>
</evidence>
<evidence type="ECO:0000256" key="2">
    <source>
        <dbReference type="RuleBase" id="RU003749"/>
    </source>
</evidence>
<dbReference type="SUPFAM" id="SSF52091">
    <property type="entry name" value="SpoIIaa-like"/>
    <property type="match status" value="1"/>
</dbReference>
<dbReference type="OrthoDB" id="9795051at2"/>
<evidence type="ECO:0000259" key="3">
    <source>
        <dbReference type="PROSITE" id="PS50801"/>
    </source>
</evidence>
<dbReference type="RefSeq" id="WP_091818360.1">
    <property type="nucleotide sequence ID" value="NZ_FNCQ01000012.1"/>
</dbReference>
<evidence type="ECO:0000313" key="4">
    <source>
        <dbReference type="EMBL" id="SDG91410.1"/>
    </source>
</evidence>
<evidence type="ECO:0000313" key="5">
    <source>
        <dbReference type="EMBL" id="SDO31046.1"/>
    </source>
</evidence>
<name>A0A1H0II69_9BACT</name>
<dbReference type="AlphaFoldDB" id="A0A1H0II69"/>
<dbReference type="STRING" id="645274.SAMN04487901_11264"/>
<evidence type="ECO:0000256" key="1">
    <source>
        <dbReference type="ARBA" id="ARBA00009013"/>
    </source>
</evidence>
<feature type="domain" description="STAS" evidence="3">
    <location>
        <begin position="1"/>
        <end position="101"/>
    </location>
</feature>
<gene>
    <name evidence="5" type="ORF">SAMN04487900_1155</name>
    <name evidence="4" type="ORF">SAMN04487901_11264</name>
</gene>
<dbReference type="InterPro" id="IPR036513">
    <property type="entry name" value="STAS_dom_sf"/>
</dbReference>
<dbReference type="InterPro" id="IPR002645">
    <property type="entry name" value="STAS_dom"/>
</dbReference>
<dbReference type="InterPro" id="IPR003658">
    <property type="entry name" value="Anti-sigma_ant"/>
</dbReference>
<dbReference type="GO" id="GO:0043856">
    <property type="term" value="F:anti-sigma factor antagonist activity"/>
    <property type="evidence" value="ECO:0007669"/>
    <property type="project" value="InterPro"/>
</dbReference>
<dbReference type="Gene3D" id="3.30.750.24">
    <property type="entry name" value="STAS domain"/>
    <property type="match status" value="1"/>
</dbReference>
<proteinExistence type="inferred from homology"/>